<dbReference type="GO" id="GO:0005886">
    <property type="term" value="C:plasma membrane"/>
    <property type="evidence" value="ECO:0007669"/>
    <property type="project" value="TreeGrafter"/>
</dbReference>
<keyword evidence="2" id="KW-0106">Calcium</keyword>
<accession>A0AAJ6VXZ5</accession>
<dbReference type="Proteomes" id="UP000694867">
    <property type="component" value="Unplaced"/>
</dbReference>
<dbReference type="InterPro" id="IPR005552">
    <property type="entry name" value="Scramblase"/>
</dbReference>
<dbReference type="KEGG" id="goe:100900116"/>
<dbReference type="Pfam" id="PF03803">
    <property type="entry name" value="Scramblase"/>
    <property type="match status" value="1"/>
</dbReference>
<organism evidence="4 5">
    <name type="scientific">Galendromus occidentalis</name>
    <name type="common">western predatory mite</name>
    <dbReference type="NCBI Taxonomy" id="34638"/>
    <lineage>
        <taxon>Eukaryota</taxon>
        <taxon>Metazoa</taxon>
        <taxon>Ecdysozoa</taxon>
        <taxon>Arthropoda</taxon>
        <taxon>Chelicerata</taxon>
        <taxon>Arachnida</taxon>
        <taxon>Acari</taxon>
        <taxon>Parasitiformes</taxon>
        <taxon>Mesostigmata</taxon>
        <taxon>Gamasina</taxon>
        <taxon>Phytoseioidea</taxon>
        <taxon>Phytoseiidae</taxon>
        <taxon>Typhlodrominae</taxon>
        <taxon>Galendromus</taxon>
    </lineage>
</organism>
<proteinExistence type="inferred from homology"/>
<dbReference type="GeneID" id="100900116"/>
<sequence length="322" mass="35162">MDPKRLPSTPAGFVPPDDRMFGSLPPPYSAAVSPTYAPPAGPVQSVPMPGQMPMPQPGPAPPPIGVNPGEGPLGYLAAVDQLLIKQEIHLVEVVANVQTNVKFDILNNQGQLVYRAEENSEFCQRNCGGPARGFTIFIKDLMGSDVIALRRDCRCCGCCFPCCCLQEMIVEAPPGYCVGRIKEDWTFCTPSFTIRDERDEAVYKVSSRCCPGAKGLHINSDVHFKVEDVTSSHEIGHIVKEWGGVIQEIYTRATNFNVSFPMHLCVQHKAILLSVAFLLNFMYFQQTPAQFRGDHHPGPSPFVGTVGGPQHCNPVTTTTSFA</sequence>
<dbReference type="RefSeq" id="XP_003742678.1">
    <property type="nucleotide sequence ID" value="XM_003742630.2"/>
</dbReference>
<keyword evidence="2" id="KW-0449">Lipoprotein</keyword>
<reference evidence="5" key="1">
    <citation type="submission" date="2025-08" db="UniProtKB">
        <authorList>
            <consortium name="RefSeq"/>
        </authorList>
    </citation>
    <scope>IDENTIFICATION</scope>
</reference>
<protein>
    <recommendedName>
        <fullName evidence="2">Phospholipid scramblase</fullName>
    </recommendedName>
</protein>
<comment type="function">
    <text evidence="2">May mediate accelerated ATP-independent bidirectional transbilayer migration of phospholipids upon binding calcium ions that results in a loss of phospholipid asymmetry in the plasma membrane.</text>
</comment>
<keyword evidence="4" id="KW-1185">Reference proteome</keyword>
<evidence type="ECO:0000256" key="1">
    <source>
        <dbReference type="ARBA" id="ARBA00005350"/>
    </source>
</evidence>
<evidence type="ECO:0000313" key="5">
    <source>
        <dbReference type="RefSeq" id="XP_003742678.1"/>
    </source>
</evidence>
<feature type="region of interest" description="Disordered" evidence="3">
    <location>
        <begin position="1"/>
        <end position="61"/>
    </location>
</feature>
<dbReference type="GO" id="GO:0017128">
    <property type="term" value="F:phospholipid scramblase activity"/>
    <property type="evidence" value="ECO:0007669"/>
    <property type="project" value="InterPro"/>
</dbReference>
<gene>
    <name evidence="5" type="primary">LOC100900116</name>
</gene>
<evidence type="ECO:0000256" key="3">
    <source>
        <dbReference type="SAM" id="MobiDB-lite"/>
    </source>
</evidence>
<keyword evidence="2" id="KW-0564">Palmitate</keyword>
<evidence type="ECO:0000256" key="2">
    <source>
        <dbReference type="RuleBase" id="RU363116"/>
    </source>
</evidence>
<comment type="similarity">
    <text evidence="1 2">Belongs to the phospholipid scramblase family.</text>
</comment>
<evidence type="ECO:0000313" key="4">
    <source>
        <dbReference type="Proteomes" id="UP000694867"/>
    </source>
</evidence>
<dbReference type="PANTHER" id="PTHR23248:SF9">
    <property type="entry name" value="PHOSPHOLIPID SCRAMBLASE"/>
    <property type="match status" value="1"/>
</dbReference>
<dbReference type="AlphaFoldDB" id="A0AAJ6VXZ5"/>
<name>A0AAJ6VXZ5_9ACAR</name>
<feature type="compositionally biased region" description="Pro residues" evidence="3">
    <location>
        <begin position="50"/>
        <end position="61"/>
    </location>
</feature>
<comment type="cofactor">
    <cofactor evidence="2">
        <name>Ca(2+)</name>
        <dbReference type="ChEBI" id="CHEBI:29108"/>
    </cofactor>
</comment>
<dbReference type="PANTHER" id="PTHR23248">
    <property type="entry name" value="PHOSPHOLIPID SCRAMBLASE-RELATED"/>
    <property type="match status" value="1"/>
</dbReference>